<dbReference type="Proteomes" id="UP000234681">
    <property type="component" value="Chromosome 3"/>
</dbReference>
<dbReference type="AlphaFoldDB" id="A6HNW7"/>
<sequence length="36" mass="4137">MTQDNNRITRKHPHVDLVLMVQQKSEASNQSSDSLQ</sequence>
<protein>
    <submittedName>
        <fullName evidence="1">RCG62988</fullName>
    </submittedName>
</protein>
<evidence type="ECO:0000313" key="2">
    <source>
        <dbReference type="Proteomes" id="UP000234681"/>
    </source>
</evidence>
<reference evidence="2" key="1">
    <citation type="submission" date="2005-09" db="EMBL/GenBank/DDBJ databases">
        <authorList>
            <person name="Mural R.J."/>
            <person name="Li P.W."/>
            <person name="Adams M.D."/>
            <person name="Amanatides P.G."/>
            <person name="Baden-Tillson H."/>
            <person name="Barnstead M."/>
            <person name="Chin S.H."/>
            <person name="Dew I."/>
            <person name="Evans C.A."/>
            <person name="Ferriera S."/>
            <person name="Flanigan M."/>
            <person name="Fosler C."/>
            <person name="Glodek A."/>
            <person name="Gu Z."/>
            <person name="Holt R.A."/>
            <person name="Jennings D."/>
            <person name="Kraft C.L."/>
            <person name="Lu F."/>
            <person name="Nguyen T."/>
            <person name="Nusskern D.R."/>
            <person name="Pfannkoch C.M."/>
            <person name="Sitter C."/>
            <person name="Sutton G.G."/>
            <person name="Venter J.C."/>
            <person name="Wang Z."/>
            <person name="Woodage T."/>
            <person name="Zheng X.H."/>
            <person name="Zhong F."/>
        </authorList>
    </citation>
    <scope>NUCLEOTIDE SEQUENCE [LARGE SCALE GENOMIC DNA]</scope>
    <source>
        <strain>BN</strain>
        <strain evidence="2">Sprague-Dawley</strain>
    </source>
</reference>
<accession>A6HNW7</accession>
<evidence type="ECO:0000313" key="1">
    <source>
        <dbReference type="EMBL" id="EDL79718.1"/>
    </source>
</evidence>
<dbReference type="EMBL" id="CH473949">
    <property type="protein sequence ID" value="EDL79718.1"/>
    <property type="molecule type" value="Genomic_DNA"/>
</dbReference>
<organism evidence="1 2">
    <name type="scientific">Rattus norvegicus</name>
    <name type="common">Rat</name>
    <dbReference type="NCBI Taxonomy" id="10116"/>
    <lineage>
        <taxon>Eukaryota</taxon>
        <taxon>Metazoa</taxon>
        <taxon>Chordata</taxon>
        <taxon>Craniata</taxon>
        <taxon>Vertebrata</taxon>
        <taxon>Euteleostomi</taxon>
        <taxon>Mammalia</taxon>
        <taxon>Eutheria</taxon>
        <taxon>Euarchontoglires</taxon>
        <taxon>Glires</taxon>
        <taxon>Rodentia</taxon>
        <taxon>Myomorpha</taxon>
        <taxon>Muroidea</taxon>
        <taxon>Muridae</taxon>
        <taxon>Murinae</taxon>
        <taxon>Rattus</taxon>
    </lineage>
</organism>
<gene>
    <name evidence="1" type="ORF">rCG_62988</name>
</gene>
<proteinExistence type="predicted"/>
<name>A6HNW7_RAT</name>